<dbReference type="Proteomes" id="UP000036367">
    <property type="component" value="Unassembled WGS sequence"/>
</dbReference>
<name>A0A0J1BEE2_RHOIS</name>
<dbReference type="AlphaFoldDB" id="A0A0J1BEE2"/>
<evidence type="ECO:0000313" key="2">
    <source>
        <dbReference type="Proteomes" id="UP000036367"/>
    </source>
</evidence>
<keyword evidence="2" id="KW-1185">Reference proteome</keyword>
<dbReference type="EMBL" id="LECT01000025">
    <property type="protein sequence ID" value="KLU04943.1"/>
    <property type="molecule type" value="Genomic_DNA"/>
</dbReference>
<comment type="caution">
    <text evidence="1">The sequence shown here is derived from an EMBL/GenBank/DDBJ whole genome shotgun (WGS) entry which is preliminary data.</text>
</comment>
<accession>A0A0J1BEE2</accession>
<dbReference type="STRING" id="595434.RISK_003211"/>
<evidence type="ECO:0000313" key="1">
    <source>
        <dbReference type="EMBL" id="KLU04943.1"/>
    </source>
</evidence>
<protein>
    <submittedName>
        <fullName evidence="1">Uncharacterized protein</fullName>
    </submittedName>
</protein>
<reference evidence="1" key="1">
    <citation type="submission" date="2015-05" db="EMBL/GenBank/DDBJ databases">
        <title>Permanent draft genome of Rhodopirellula islandicus K833.</title>
        <authorList>
            <person name="Kizina J."/>
            <person name="Richter M."/>
            <person name="Glockner F.O."/>
            <person name="Harder J."/>
        </authorList>
    </citation>
    <scope>NUCLEOTIDE SEQUENCE [LARGE SCALE GENOMIC DNA]</scope>
    <source>
        <strain evidence="1">K833</strain>
    </source>
</reference>
<organism evidence="1 2">
    <name type="scientific">Rhodopirellula islandica</name>
    <dbReference type="NCBI Taxonomy" id="595434"/>
    <lineage>
        <taxon>Bacteria</taxon>
        <taxon>Pseudomonadati</taxon>
        <taxon>Planctomycetota</taxon>
        <taxon>Planctomycetia</taxon>
        <taxon>Pirellulales</taxon>
        <taxon>Pirellulaceae</taxon>
        <taxon>Rhodopirellula</taxon>
    </lineage>
</organism>
<proteinExistence type="predicted"/>
<dbReference type="PATRIC" id="fig|595434.4.peg.3064"/>
<sequence>MAFTALLMHRGGKLAFFDKGRRQLVSLASPIAIHCSVSVRGGLTVNPNHFDGG</sequence>
<gene>
    <name evidence="1" type="ORF">RISK_003211</name>
</gene>